<dbReference type="InterPro" id="IPR050229">
    <property type="entry name" value="GlpE_sulfurtransferase"/>
</dbReference>
<gene>
    <name evidence="2" type="ORF">HA254_02725</name>
</gene>
<dbReference type="Proteomes" id="UP000565078">
    <property type="component" value="Unassembled WGS sequence"/>
</dbReference>
<protein>
    <submittedName>
        <fullName evidence="2">Rhodanese-like domain-containing protein</fullName>
    </submittedName>
</protein>
<name>A0A7J4IVL2_9ARCH</name>
<comment type="caution">
    <text evidence="2">The sequence shown here is derived from an EMBL/GenBank/DDBJ whole genome shotgun (WGS) entry which is preliminary data.</text>
</comment>
<dbReference type="PROSITE" id="PS50206">
    <property type="entry name" value="RHODANESE_3"/>
    <property type="match status" value="1"/>
</dbReference>
<dbReference type="CDD" id="cd00158">
    <property type="entry name" value="RHOD"/>
    <property type="match status" value="1"/>
</dbReference>
<feature type="domain" description="Rhodanese" evidence="1">
    <location>
        <begin position="78"/>
        <end position="138"/>
    </location>
</feature>
<dbReference type="Pfam" id="PF00581">
    <property type="entry name" value="Rhodanese"/>
    <property type="match status" value="1"/>
</dbReference>
<dbReference type="SUPFAM" id="SSF52821">
    <property type="entry name" value="Rhodanese/Cell cycle control phosphatase"/>
    <property type="match status" value="1"/>
</dbReference>
<proteinExistence type="predicted"/>
<accession>A0A7J4IVL2</accession>
<dbReference type="PANTHER" id="PTHR43031">
    <property type="entry name" value="FAD-DEPENDENT OXIDOREDUCTASE"/>
    <property type="match status" value="1"/>
</dbReference>
<dbReference type="AlphaFoldDB" id="A0A7J4IVL2"/>
<organism evidence="2 3">
    <name type="scientific">Candidatus Iainarchaeum sp</name>
    <dbReference type="NCBI Taxonomy" id="3101447"/>
    <lineage>
        <taxon>Archaea</taxon>
        <taxon>Candidatus Iainarchaeota</taxon>
        <taxon>Candidatus Iainarchaeia</taxon>
        <taxon>Candidatus Iainarchaeales</taxon>
        <taxon>Candidatus Iainarchaeaceae</taxon>
        <taxon>Candidatus Iainarchaeum</taxon>
    </lineage>
</organism>
<sequence>MKKLLAFSVIIALVALSGCTGGPINDTNSTTGTTARYTRISAQDFNAMLEKKDFFLLDVYTSKYGLIAKTDASIPYNELDFNAGRLPQDRNAAIVVYCRFGSMSRIAAQKLVDMGYRNVMELSGGAQAFNLFLKEAEWKSENEGAQRLYEMVAPKSGVTIPAKWNDVLVKAVDFGAIDINKYEEALAKGGMELSGENKKLLTQGSDENITFTRENAWFYLNALWAIGLVNENPVLAQGKISAYGENKKQLASVGGWTLGKRSGDKLFAAKKIIALTPSQQELLEEIVQNVYRPCCNNNTAFPDCNHGMAALALAELLISQGATKGQVYDALLVANSYWFEQTYVNIAAYLEEGGNSWTAANAGELLGSKYSSASGSLSIAKSLKSIPVVSSSAPRCAA</sequence>
<dbReference type="PROSITE" id="PS51257">
    <property type="entry name" value="PROKAR_LIPOPROTEIN"/>
    <property type="match status" value="1"/>
</dbReference>
<reference evidence="3" key="1">
    <citation type="journal article" date="2020" name="bioRxiv">
        <title>A rank-normalized archaeal taxonomy based on genome phylogeny resolves widespread incomplete and uneven classifications.</title>
        <authorList>
            <person name="Rinke C."/>
            <person name="Chuvochina M."/>
            <person name="Mussig A.J."/>
            <person name="Chaumeil P.-A."/>
            <person name="Waite D.W."/>
            <person name="Whitman W.B."/>
            <person name="Parks D.H."/>
            <person name="Hugenholtz P."/>
        </authorList>
    </citation>
    <scope>NUCLEOTIDE SEQUENCE [LARGE SCALE GENOMIC DNA]</scope>
</reference>
<dbReference type="InterPro" id="IPR001763">
    <property type="entry name" value="Rhodanese-like_dom"/>
</dbReference>
<evidence type="ECO:0000313" key="2">
    <source>
        <dbReference type="EMBL" id="HIH09563.1"/>
    </source>
</evidence>
<dbReference type="InterPro" id="IPR036873">
    <property type="entry name" value="Rhodanese-like_dom_sf"/>
</dbReference>
<evidence type="ECO:0000313" key="3">
    <source>
        <dbReference type="Proteomes" id="UP000565078"/>
    </source>
</evidence>
<dbReference type="Gene3D" id="3.40.250.10">
    <property type="entry name" value="Rhodanese-like domain"/>
    <property type="match status" value="1"/>
</dbReference>
<dbReference type="PANTHER" id="PTHR43031:SF16">
    <property type="entry name" value="OXIDOREDUCTASE"/>
    <property type="match status" value="1"/>
</dbReference>
<dbReference type="EMBL" id="DUGC01000047">
    <property type="protein sequence ID" value="HIH09563.1"/>
    <property type="molecule type" value="Genomic_DNA"/>
</dbReference>
<evidence type="ECO:0000259" key="1">
    <source>
        <dbReference type="PROSITE" id="PS50206"/>
    </source>
</evidence>